<dbReference type="STRING" id="376489.A5892_11990"/>
<dbReference type="RefSeq" id="WP_064123003.1">
    <property type="nucleotide sequence ID" value="NZ_CP015243.1"/>
</dbReference>
<keyword evidence="1" id="KW-0812">Transmembrane</keyword>
<dbReference type="PROSITE" id="PS51318">
    <property type="entry name" value="TAT"/>
    <property type="match status" value="1"/>
</dbReference>
<keyword evidence="3" id="KW-1185">Reference proteome</keyword>
<sequence length="369" mass="39596">MTWFDAGGPSATSLSRRRFIGVGAGLGTAAACVPLASLLAPRRALAQSHEHAAQHGQAADQSADSARWVLPQRRQVTLATNANAICIAPVTIAQEKGFFDRYNLDVEYVNFGNSTDVLLEAIASGKADAGVGMALRWLKALEQGFDVKLTAGTHGGCLRLLAATDGEVRALEDLRGKTVAVTDMADPGKNFFSIMLNRHGIDPNREIDWRVYPADLLGLAARKGEVQAVVGSDPWAYRLLDSGDFVEISNNLVEDYANLSCCVLGMTGTLVRNDTPTAAALTRAILDAHVWAAEHRQEVGELFIKHAVNVTAEETAAILGDHTHAHSATGQALADEIVYYADDLKKISVLRPSTDSRRFADGITFDVFA</sequence>
<dbReference type="SUPFAM" id="SSF53850">
    <property type="entry name" value="Periplasmic binding protein-like II"/>
    <property type="match status" value="1"/>
</dbReference>
<dbReference type="Proteomes" id="UP000077875">
    <property type="component" value="Chromosome"/>
</dbReference>
<evidence type="ECO:0000313" key="2">
    <source>
        <dbReference type="EMBL" id="ANF58097.1"/>
    </source>
</evidence>
<dbReference type="PANTHER" id="PTHR30024:SF21">
    <property type="entry name" value="ABC TRANSPORTER SUBSTRATE-BINDING PROTEIN"/>
    <property type="match status" value="1"/>
</dbReference>
<dbReference type="Gene3D" id="3.40.190.10">
    <property type="entry name" value="Periplasmic binding protein-like II"/>
    <property type="match status" value="2"/>
</dbReference>
<dbReference type="KEGG" id="haa:A5892_11990"/>
<dbReference type="AlphaFoldDB" id="A0A172YFW6"/>
<keyword evidence="1" id="KW-0472">Membrane</keyword>
<dbReference type="PANTHER" id="PTHR30024">
    <property type="entry name" value="ALIPHATIC SULFONATES-BINDING PROTEIN-RELATED"/>
    <property type="match status" value="1"/>
</dbReference>
<dbReference type="EMBL" id="CP015243">
    <property type="protein sequence ID" value="ANF58097.1"/>
    <property type="molecule type" value="Genomic_DNA"/>
</dbReference>
<evidence type="ECO:0000256" key="1">
    <source>
        <dbReference type="SAM" id="Phobius"/>
    </source>
</evidence>
<dbReference type="InterPro" id="IPR006311">
    <property type="entry name" value="TAT_signal"/>
</dbReference>
<keyword evidence="1" id="KW-1133">Transmembrane helix</keyword>
<proteinExistence type="predicted"/>
<feature type="transmembrane region" description="Helical" evidence="1">
    <location>
        <begin position="20"/>
        <end position="40"/>
    </location>
</feature>
<protein>
    <submittedName>
        <fullName evidence="2">ABC transporter substrate-binding protein</fullName>
    </submittedName>
</protein>
<evidence type="ECO:0000313" key="3">
    <source>
        <dbReference type="Proteomes" id="UP000077875"/>
    </source>
</evidence>
<organism evidence="2 3">
    <name type="scientific">Halotalea alkalilenta</name>
    <dbReference type="NCBI Taxonomy" id="376489"/>
    <lineage>
        <taxon>Bacteria</taxon>
        <taxon>Pseudomonadati</taxon>
        <taxon>Pseudomonadota</taxon>
        <taxon>Gammaproteobacteria</taxon>
        <taxon>Oceanospirillales</taxon>
        <taxon>Halomonadaceae</taxon>
        <taxon>Halotalea</taxon>
    </lineage>
</organism>
<reference evidence="2 3" key="1">
    <citation type="submission" date="2016-04" db="EMBL/GenBank/DDBJ databases">
        <title>Complete Genome Sequence of Halotalea alkalilenta IHB B 13600.</title>
        <authorList>
            <person name="Swarnkar M.K."/>
            <person name="Sharma A."/>
            <person name="Kaushal K."/>
            <person name="Soni R."/>
            <person name="Rana S."/>
            <person name="Singh A.K."/>
            <person name="Gulati A."/>
        </authorList>
    </citation>
    <scope>NUCLEOTIDE SEQUENCE [LARGE SCALE GENOMIC DNA]</scope>
    <source>
        <strain evidence="2 3">IHB B 13600</strain>
    </source>
</reference>
<name>A0A172YFW6_9GAMM</name>
<gene>
    <name evidence="2" type="ORF">A5892_11990</name>
</gene>
<dbReference type="Pfam" id="PF13379">
    <property type="entry name" value="NMT1_2"/>
    <property type="match status" value="1"/>
</dbReference>
<accession>A0A172YFW6</accession>